<protein>
    <submittedName>
        <fullName evidence="1">Uncharacterized protein</fullName>
    </submittedName>
</protein>
<name>A0A6J5LT57_9CAUD</name>
<accession>A0A6J5LT57</accession>
<dbReference type="EMBL" id="LR796341">
    <property type="protein sequence ID" value="CAB4137351.1"/>
    <property type="molecule type" value="Genomic_DNA"/>
</dbReference>
<proteinExistence type="predicted"/>
<reference evidence="1" key="1">
    <citation type="submission" date="2020-04" db="EMBL/GenBank/DDBJ databases">
        <authorList>
            <person name="Chiriac C."/>
            <person name="Salcher M."/>
            <person name="Ghai R."/>
            <person name="Kavagutti S V."/>
        </authorList>
    </citation>
    <scope>NUCLEOTIDE SEQUENCE</scope>
</reference>
<gene>
    <name evidence="1" type="ORF">UFOVP328_20</name>
</gene>
<sequence length="57" mass="6664">MQDAVYKDATGKEFTVRFVDHNMNGSWVHYSDSNGNNYSCLIDAFKERFVKVENTQR</sequence>
<evidence type="ECO:0000313" key="1">
    <source>
        <dbReference type="EMBL" id="CAB4137351.1"/>
    </source>
</evidence>
<organism evidence="1">
    <name type="scientific">uncultured Caudovirales phage</name>
    <dbReference type="NCBI Taxonomy" id="2100421"/>
    <lineage>
        <taxon>Viruses</taxon>
        <taxon>Duplodnaviria</taxon>
        <taxon>Heunggongvirae</taxon>
        <taxon>Uroviricota</taxon>
        <taxon>Caudoviricetes</taxon>
        <taxon>Peduoviridae</taxon>
        <taxon>Maltschvirus</taxon>
        <taxon>Maltschvirus maltsch</taxon>
    </lineage>
</organism>